<dbReference type="InterPro" id="IPR036034">
    <property type="entry name" value="PDZ_sf"/>
</dbReference>
<feature type="domain" description="PDZ" evidence="12">
    <location>
        <begin position="128"/>
        <end position="195"/>
    </location>
</feature>
<name>A0A2H0WQY3_9BACT</name>
<dbReference type="InterPro" id="IPR001478">
    <property type="entry name" value="PDZ"/>
</dbReference>
<dbReference type="InterPro" id="IPR008915">
    <property type="entry name" value="Peptidase_M50"/>
</dbReference>
<evidence type="ECO:0000259" key="12">
    <source>
        <dbReference type="SMART" id="SM00228"/>
    </source>
</evidence>
<organism evidence="13 14">
    <name type="scientific">Candidatus Shapirobacteria bacterium CG09_land_8_20_14_0_10_38_17</name>
    <dbReference type="NCBI Taxonomy" id="1974884"/>
    <lineage>
        <taxon>Bacteria</taxon>
        <taxon>Candidatus Shapironibacteriota</taxon>
    </lineage>
</organism>
<keyword evidence="8 11" id="KW-1133">Transmembrane helix</keyword>
<protein>
    <recommendedName>
        <fullName evidence="12">PDZ domain-containing protein</fullName>
    </recommendedName>
</protein>
<evidence type="ECO:0000256" key="2">
    <source>
        <dbReference type="ARBA" id="ARBA00004141"/>
    </source>
</evidence>
<feature type="transmembrane region" description="Helical" evidence="11">
    <location>
        <begin position="107"/>
        <end position="130"/>
    </location>
</feature>
<dbReference type="PANTHER" id="PTHR42837:SF2">
    <property type="entry name" value="MEMBRANE METALLOPROTEASE ARASP2, CHLOROPLASTIC-RELATED"/>
    <property type="match status" value="1"/>
</dbReference>
<reference evidence="14" key="1">
    <citation type="submission" date="2017-09" db="EMBL/GenBank/DDBJ databases">
        <title>Depth-based differentiation of microbial function through sediment-hosted aquifers and enrichment of novel symbionts in the deep terrestrial subsurface.</title>
        <authorList>
            <person name="Probst A.J."/>
            <person name="Ladd B."/>
            <person name="Jarett J.K."/>
            <person name="Geller-Mcgrath D.E."/>
            <person name="Sieber C.M.K."/>
            <person name="Emerson J.B."/>
            <person name="Anantharaman K."/>
            <person name="Thomas B.C."/>
            <person name="Malmstrom R."/>
            <person name="Stieglmeier M."/>
            <person name="Klingl A."/>
            <person name="Woyke T."/>
            <person name="Ryan C.M."/>
            <person name="Banfield J.F."/>
        </authorList>
    </citation>
    <scope>NUCLEOTIDE SEQUENCE [LARGE SCALE GENOMIC DNA]</scope>
</reference>
<keyword evidence="5 11" id="KW-0812">Transmembrane</keyword>
<evidence type="ECO:0000256" key="9">
    <source>
        <dbReference type="ARBA" id="ARBA00023049"/>
    </source>
</evidence>
<keyword evidence="9" id="KW-0482">Metalloprotease</keyword>
<keyword evidence="7" id="KW-0862">Zinc</keyword>
<comment type="cofactor">
    <cofactor evidence="1">
        <name>Zn(2+)</name>
        <dbReference type="ChEBI" id="CHEBI:29105"/>
    </cofactor>
</comment>
<evidence type="ECO:0000256" key="4">
    <source>
        <dbReference type="ARBA" id="ARBA00022670"/>
    </source>
</evidence>
<keyword evidence="10 11" id="KW-0472">Membrane</keyword>
<dbReference type="GO" id="GO:0016020">
    <property type="term" value="C:membrane"/>
    <property type="evidence" value="ECO:0007669"/>
    <property type="project" value="UniProtKB-SubCell"/>
</dbReference>
<dbReference type="AlphaFoldDB" id="A0A2H0WQY3"/>
<feature type="transmembrane region" description="Helical" evidence="11">
    <location>
        <begin position="376"/>
        <end position="394"/>
    </location>
</feature>
<evidence type="ECO:0000256" key="1">
    <source>
        <dbReference type="ARBA" id="ARBA00001947"/>
    </source>
</evidence>
<dbReference type="SMART" id="SM00228">
    <property type="entry name" value="PDZ"/>
    <property type="match status" value="1"/>
</dbReference>
<evidence type="ECO:0000256" key="11">
    <source>
        <dbReference type="SAM" id="Phobius"/>
    </source>
</evidence>
<dbReference type="CDD" id="cd06163">
    <property type="entry name" value="S2P-M50_PDZ_RseP-like"/>
    <property type="match status" value="1"/>
</dbReference>
<dbReference type="Proteomes" id="UP000231282">
    <property type="component" value="Unassembled WGS sequence"/>
</dbReference>
<evidence type="ECO:0000256" key="5">
    <source>
        <dbReference type="ARBA" id="ARBA00022692"/>
    </source>
</evidence>
<comment type="subcellular location">
    <subcellularLocation>
        <location evidence="2">Membrane</location>
        <topology evidence="2">Multi-pass membrane protein</topology>
    </subcellularLocation>
</comment>
<sequence length="402" mass="44344">MGFLLGLRDFNYSKMVTALAFLIILSVLILVHEGGHFLAARRAGILVEEFGFGLPPRIWGKKIGETIYSINALPFGGFVRLYGEEEVVGRNKERAFSNKSQRVRIKILLSGVLMNLLLGVSAFCLVYSFLGIPEKANRIKVEAILEGSPSQEAGLHRGDIVDKFNGQEVRDNKTFIDLTNKSLGEQVILEVIREGEGSCQEEKEERPGVFLEREILAGGNDGENYSYCEKGKLLAVITPRVGYPQNEGPLGVVISDTEVKFYPFYKMIPKAIYSGFLEAFYWLKEILASLARLIFSVLAGRGTMGMDVAGPVGIYQITGEVAKTGGWALIQLAGILSVNLAVLNVIPFPALDGGRVAFVLSEKFLGKRKREKIELWANRVGMVILLLSILLVTINDIKRIKG</sequence>
<comment type="caution">
    <text evidence="13">The sequence shown here is derived from an EMBL/GenBank/DDBJ whole genome shotgun (WGS) entry which is preliminary data.</text>
</comment>
<evidence type="ECO:0000313" key="13">
    <source>
        <dbReference type="EMBL" id="PIS15063.1"/>
    </source>
</evidence>
<evidence type="ECO:0000256" key="6">
    <source>
        <dbReference type="ARBA" id="ARBA00022801"/>
    </source>
</evidence>
<keyword evidence="6" id="KW-0378">Hydrolase</keyword>
<feature type="transmembrane region" description="Helical" evidence="11">
    <location>
        <begin position="12"/>
        <end position="31"/>
    </location>
</feature>
<dbReference type="Pfam" id="PF02163">
    <property type="entry name" value="Peptidase_M50"/>
    <property type="match status" value="1"/>
</dbReference>
<dbReference type="SUPFAM" id="SSF50156">
    <property type="entry name" value="PDZ domain-like"/>
    <property type="match status" value="1"/>
</dbReference>
<evidence type="ECO:0000256" key="8">
    <source>
        <dbReference type="ARBA" id="ARBA00022989"/>
    </source>
</evidence>
<evidence type="ECO:0000256" key="10">
    <source>
        <dbReference type="ARBA" id="ARBA00023136"/>
    </source>
</evidence>
<dbReference type="InterPro" id="IPR041489">
    <property type="entry name" value="PDZ_6"/>
</dbReference>
<evidence type="ECO:0000256" key="7">
    <source>
        <dbReference type="ARBA" id="ARBA00022833"/>
    </source>
</evidence>
<comment type="similarity">
    <text evidence="3">Belongs to the peptidase M50B family.</text>
</comment>
<dbReference type="Gene3D" id="2.30.42.10">
    <property type="match status" value="1"/>
</dbReference>
<dbReference type="InterPro" id="IPR004387">
    <property type="entry name" value="Pept_M50_Zn"/>
</dbReference>
<evidence type="ECO:0000256" key="3">
    <source>
        <dbReference type="ARBA" id="ARBA00007931"/>
    </source>
</evidence>
<dbReference type="GO" id="GO:0004222">
    <property type="term" value="F:metalloendopeptidase activity"/>
    <property type="evidence" value="ECO:0007669"/>
    <property type="project" value="InterPro"/>
</dbReference>
<proteinExistence type="inferred from homology"/>
<dbReference type="Pfam" id="PF17820">
    <property type="entry name" value="PDZ_6"/>
    <property type="match status" value="1"/>
</dbReference>
<dbReference type="EMBL" id="PEZH01000038">
    <property type="protein sequence ID" value="PIS15063.1"/>
    <property type="molecule type" value="Genomic_DNA"/>
</dbReference>
<dbReference type="PANTHER" id="PTHR42837">
    <property type="entry name" value="REGULATOR OF SIGMA-E PROTEASE RSEP"/>
    <property type="match status" value="1"/>
</dbReference>
<keyword evidence="4" id="KW-0645">Protease</keyword>
<accession>A0A2H0WQY3</accession>
<gene>
    <name evidence="13" type="ORF">COT63_01970</name>
</gene>
<evidence type="ECO:0000313" key="14">
    <source>
        <dbReference type="Proteomes" id="UP000231282"/>
    </source>
</evidence>
<dbReference type="GO" id="GO:0006508">
    <property type="term" value="P:proteolysis"/>
    <property type="evidence" value="ECO:0007669"/>
    <property type="project" value="UniProtKB-KW"/>
</dbReference>